<dbReference type="RefSeq" id="WP_289268229.1">
    <property type="nucleotide sequence ID" value="NZ_OX365700.1"/>
</dbReference>
<dbReference type="Proteomes" id="UP001179121">
    <property type="component" value="Chromosome"/>
</dbReference>
<proteinExistence type="predicted"/>
<sequence>MKLFLVAGLLLCLAGCEKTGYEIILTTDSLSYSDISTMESLLSSKGFVVEGREKEVTFKHYPNEVQSTFLKIIPDKPYGVLVAKLGGARHEY</sequence>
<evidence type="ECO:0000313" key="2">
    <source>
        <dbReference type="Proteomes" id="UP001179121"/>
    </source>
</evidence>
<protein>
    <submittedName>
        <fullName evidence="1">Uncharacterized protein</fullName>
    </submittedName>
</protein>
<dbReference type="KEGG" id="nti:DNFV4_01723"/>
<name>A0AA86MYK4_9BACT</name>
<evidence type="ECO:0000313" key="1">
    <source>
        <dbReference type="EMBL" id="CAI4031298.1"/>
    </source>
</evidence>
<organism evidence="1 2">
    <name type="scientific">Nitrospira tepida</name>
    <dbReference type="NCBI Taxonomy" id="2973512"/>
    <lineage>
        <taxon>Bacteria</taxon>
        <taxon>Pseudomonadati</taxon>
        <taxon>Nitrospirota</taxon>
        <taxon>Nitrospiria</taxon>
        <taxon>Nitrospirales</taxon>
        <taxon>Nitrospiraceae</taxon>
        <taxon>Nitrospira</taxon>
    </lineage>
</organism>
<keyword evidence="2" id="KW-1185">Reference proteome</keyword>
<dbReference type="AlphaFoldDB" id="A0AA86MYK4"/>
<reference evidence="1" key="1">
    <citation type="submission" date="2022-10" db="EMBL/GenBank/DDBJ databases">
        <authorList>
            <person name="Koch H."/>
        </authorList>
    </citation>
    <scope>NUCLEOTIDE SEQUENCE</scope>
    <source>
        <strain evidence="1">DNF</strain>
    </source>
</reference>
<accession>A0AA86MYK4</accession>
<gene>
    <name evidence="1" type="ORF">DNFV4_01723</name>
</gene>
<dbReference type="EMBL" id="OX365700">
    <property type="protein sequence ID" value="CAI4031298.1"/>
    <property type="molecule type" value="Genomic_DNA"/>
</dbReference>